<evidence type="ECO:0000313" key="2">
    <source>
        <dbReference type="Proteomes" id="UP000653454"/>
    </source>
</evidence>
<sequence>MDRPPYLVHVSRYEQESNSDSTMHPIKFGQLLMRLKITNIMQDGIKRVGRNRVAVEFKSPESANAFIVHPELTLKGYLTSIPTYNITRMGMVKEVPSEWSEEDIISNLTVPAGCGKILKARRINYRFRNAEGSTEWRPSQSVVLTFDGQILPQRVFACYSSLTVELYHFPTIICFNCCRYGHTKTKCRSKPKCFRCGDNHSSDSCSTAESDACCMYCDEKPSQKIENLMPRFPLAMINMLINPSLIAILSHLPQMVALSKTRLNLHHLITPLHR</sequence>
<dbReference type="EMBL" id="CAJHNJ030000001">
    <property type="protein sequence ID" value="CAG9087896.1"/>
    <property type="molecule type" value="Genomic_DNA"/>
</dbReference>
<keyword evidence="2" id="KW-1185">Reference proteome</keyword>
<protein>
    <submittedName>
        <fullName evidence="1">(diamondback moth) hypothetical protein</fullName>
    </submittedName>
</protein>
<accession>A0A8S4CUF8</accession>
<proteinExistence type="predicted"/>
<dbReference type="AlphaFoldDB" id="A0A8S4CUF8"/>
<organism evidence="1 2">
    <name type="scientific">Plutella xylostella</name>
    <name type="common">Diamondback moth</name>
    <name type="synonym">Plutella maculipennis</name>
    <dbReference type="NCBI Taxonomy" id="51655"/>
    <lineage>
        <taxon>Eukaryota</taxon>
        <taxon>Metazoa</taxon>
        <taxon>Ecdysozoa</taxon>
        <taxon>Arthropoda</taxon>
        <taxon>Hexapoda</taxon>
        <taxon>Insecta</taxon>
        <taxon>Pterygota</taxon>
        <taxon>Neoptera</taxon>
        <taxon>Endopterygota</taxon>
        <taxon>Lepidoptera</taxon>
        <taxon>Glossata</taxon>
        <taxon>Ditrysia</taxon>
        <taxon>Yponomeutoidea</taxon>
        <taxon>Plutellidae</taxon>
        <taxon>Plutella</taxon>
    </lineage>
</organism>
<evidence type="ECO:0000313" key="1">
    <source>
        <dbReference type="EMBL" id="CAG9087896.1"/>
    </source>
</evidence>
<comment type="caution">
    <text evidence="1">The sequence shown here is derived from an EMBL/GenBank/DDBJ whole genome shotgun (WGS) entry which is preliminary data.</text>
</comment>
<dbReference type="Proteomes" id="UP000653454">
    <property type="component" value="Unassembled WGS sequence"/>
</dbReference>
<gene>
    <name evidence="1" type="ORF">PLXY2_LOCUS286</name>
</gene>
<reference evidence="1" key="1">
    <citation type="submission" date="2020-11" db="EMBL/GenBank/DDBJ databases">
        <authorList>
            <person name="Whiteford S."/>
        </authorList>
    </citation>
    <scope>NUCLEOTIDE SEQUENCE</scope>
</reference>
<name>A0A8S4CUF8_PLUXY</name>